<feature type="compositionally biased region" description="Polar residues" evidence="1">
    <location>
        <begin position="196"/>
        <end position="207"/>
    </location>
</feature>
<feature type="chain" id="PRO_5003090192" evidence="2">
    <location>
        <begin position="18"/>
        <end position="232"/>
    </location>
</feature>
<dbReference type="InParanoid" id="D6X0U5"/>
<evidence type="ECO:0000256" key="1">
    <source>
        <dbReference type="SAM" id="MobiDB-lite"/>
    </source>
</evidence>
<dbReference type="Pfam" id="PF07898">
    <property type="entry name" value="DUF1676"/>
    <property type="match status" value="1"/>
</dbReference>
<dbReference type="Proteomes" id="UP000007266">
    <property type="component" value="Linkage group 9"/>
</dbReference>
<protein>
    <submittedName>
        <fullName evidence="3">Uncharacterized protein</fullName>
    </submittedName>
</protein>
<organism evidence="3 4">
    <name type="scientific">Tribolium castaneum</name>
    <name type="common">Red flour beetle</name>
    <dbReference type="NCBI Taxonomy" id="7070"/>
    <lineage>
        <taxon>Eukaryota</taxon>
        <taxon>Metazoa</taxon>
        <taxon>Ecdysozoa</taxon>
        <taxon>Arthropoda</taxon>
        <taxon>Hexapoda</taxon>
        <taxon>Insecta</taxon>
        <taxon>Pterygota</taxon>
        <taxon>Neoptera</taxon>
        <taxon>Endopterygota</taxon>
        <taxon>Coleoptera</taxon>
        <taxon>Polyphaga</taxon>
        <taxon>Cucujiformia</taxon>
        <taxon>Tenebrionidae</taxon>
        <taxon>Tenebrionidae incertae sedis</taxon>
        <taxon>Tribolium</taxon>
    </lineage>
</organism>
<reference evidence="3 4" key="1">
    <citation type="journal article" date="2008" name="Nature">
        <title>The genome of the model beetle and pest Tribolium castaneum.</title>
        <authorList>
            <consortium name="Tribolium Genome Sequencing Consortium"/>
            <person name="Richards S."/>
            <person name="Gibbs R.A."/>
            <person name="Weinstock G.M."/>
            <person name="Brown S.J."/>
            <person name="Denell R."/>
            <person name="Beeman R.W."/>
            <person name="Gibbs R."/>
            <person name="Beeman R.W."/>
            <person name="Brown S.J."/>
            <person name="Bucher G."/>
            <person name="Friedrich M."/>
            <person name="Grimmelikhuijzen C.J."/>
            <person name="Klingler M."/>
            <person name="Lorenzen M."/>
            <person name="Richards S."/>
            <person name="Roth S."/>
            <person name="Schroder R."/>
            <person name="Tautz D."/>
            <person name="Zdobnov E.M."/>
            <person name="Muzny D."/>
            <person name="Gibbs R.A."/>
            <person name="Weinstock G.M."/>
            <person name="Attaway T."/>
            <person name="Bell S."/>
            <person name="Buhay C.J."/>
            <person name="Chandrabose M.N."/>
            <person name="Chavez D."/>
            <person name="Clerk-Blankenburg K.P."/>
            <person name="Cree A."/>
            <person name="Dao M."/>
            <person name="Davis C."/>
            <person name="Chacko J."/>
            <person name="Dinh H."/>
            <person name="Dugan-Rocha S."/>
            <person name="Fowler G."/>
            <person name="Garner T.T."/>
            <person name="Garnes J."/>
            <person name="Gnirke A."/>
            <person name="Hawes A."/>
            <person name="Hernandez J."/>
            <person name="Hines S."/>
            <person name="Holder M."/>
            <person name="Hume J."/>
            <person name="Jhangiani S.N."/>
            <person name="Joshi V."/>
            <person name="Khan Z.M."/>
            <person name="Jackson L."/>
            <person name="Kovar C."/>
            <person name="Kowis A."/>
            <person name="Lee S."/>
            <person name="Lewis L.R."/>
            <person name="Margolis J."/>
            <person name="Morgan M."/>
            <person name="Nazareth L.V."/>
            <person name="Nguyen N."/>
            <person name="Okwuonu G."/>
            <person name="Parker D."/>
            <person name="Richards S."/>
            <person name="Ruiz S.J."/>
            <person name="Santibanez J."/>
            <person name="Savard J."/>
            <person name="Scherer S.E."/>
            <person name="Schneider B."/>
            <person name="Sodergren E."/>
            <person name="Tautz D."/>
            <person name="Vattahil S."/>
            <person name="Villasana D."/>
            <person name="White C.S."/>
            <person name="Wright R."/>
            <person name="Park Y."/>
            <person name="Beeman R.W."/>
            <person name="Lord J."/>
            <person name="Oppert B."/>
            <person name="Lorenzen M."/>
            <person name="Brown S."/>
            <person name="Wang L."/>
            <person name="Savard J."/>
            <person name="Tautz D."/>
            <person name="Richards S."/>
            <person name="Weinstock G."/>
            <person name="Gibbs R.A."/>
            <person name="Liu Y."/>
            <person name="Worley K."/>
            <person name="Weinstock G."/>
            <person name="Elsik C.G."/>
            <person name="Reese J.T."/>
            <person name="Elhaik E."/>
            <person name="Landan G."/>
            <person name="Graur D."/>
            <person name="Arensburger P."/>
            <person name="Atkinson P."/>
            <person name="Beeman R.W."/>
            <person name="Beidler J."/>
            <person name="Brown S.J."/>
            <person name="Demuth J.P."/>
            <person name="Drury D.W."/>
            <person name="Du Y.Z."/>
            <person name="Fujiwara H."/>
            <person name="Lorenzen M."/>
            <person name="Maselli V."/>
            <person name="Osanai M."/>
            <person name="Park Y."/>
            <person name="Robertson H.M."/>
            <person name="Tu Z."/>
            <person name="Wang J.J."/>
            <person name="Wang S."/>
            <person name="Richards S."/>
            <person name="Song H."/>
            <person name="Zhang L."/>
            <person name="Sodergren E."/>
            <person name="Werner D."/>
            <person name="Stanke M."/>
            <person name="Morgenstern B."/>
            <person name="Solovyev V."/>
            <person name="Kosarev P."/>
            <person name="Brown G."/>
            <person name="Chen H.C."/>
            <person name="Ermolaeva O."/>
            <person name="Hlavina W."/>
            <person name="Kapustin Y."/>
            <person name="Kiryutin B."/>
            <person name="Kitts P."/>
            <person name="Maglott D."/>
            <person name="Pruitt K."/>
            <person name="Sapojnikov V."/>
            <person name="Souvorov A."/>
            <person name="Mackey A.J."/>
            <person name="Waterhouse R.M."/>
            <person name="Wyder S."/>
            <person name="Zdobnov E.M."/>
            <person name="Zdobnov E.M."/>
            <person name="Wyder S."/>
            <person name="Kriventseva E.V."/>
            <person name="Kadowaki T."/>
            <person name="Bork P."/>
            <person name="Aranda M."/>
            <person name="Bao R."/>
            <person name="Beermann A."/>
            <person name="Berns N."/>
            <person name="Bolognesi R."/>
            <person name="Bonneton F."/>
            <person name="Bopp D."/>
            <person name="Brown S.J."/>
            <person name="Bucher G."/>
            <person name="Butts T."/>
            <person name="Chaumot A."/>
            <person name="Denell R.E."/>
            <person name="Ferrier D.E."/>
            <person name="Friedrich M."/>
            <person name="Gordon C.M."/>
            <person name="Jindra M."/>
            <person name="Klingler M."/>
            <person name="Lan Q."/>
            <person name="Lattorff H.M."/>
            <person name="Laudet V."/>
            <person name="von Levetsow C."/>
            <person name="Liu Z."/>
            <person name="Lutz R."/>
            <person name="Lynch J.A."/>
            <person name="da Fonseca R.N."/>
            <person name="Posnien N."/>
            <person name="Reuter R."/>
            <person name="Roth S."/>
            <person name="Savard J."/>
            <person name="Schinko J.B."/>
            <person name="Schmitt C."/>
            <person name="Schoppmeier M."/>
            <person name="Schroder R."/>
            <person name="Shippy T.D."/>
            <person name="Simonnet F."/>
            <person name="Marques-Souza H."/>
            <person name="Tautz D."/>
            <person name="Tomoyasu Y."/>
            <person name="Trauner J."/>
            <person name="Van der Zee M."/>
            <person name="Vervoort M."/>
            <person name="Wittkopp N."/>
            <person name="Wimmer E.A."/>
            <person name="Yang X."/>
            <person name="Jones A.K."/>
            <person name="Sattelle D.B."/>
            <person name="Ebert P.R."/>
            <person name="Nelson D."/>
            <person name="Scott J.G."/>
            <person name="Beeman R.W."/>
            <person name="Muthukrishnan S."/>
            <person name="Kramer K.J."/>
            <person name="Arakane Y."/>
            <person name="Beeman R.W."/>
            <person name="Zhu Q."/>
            <person name="Hogenkamp D."/>
            <person name="Dixit R."/>
            <person name="Oppert B."/>
            <person name="Jiang H."/>
            <person name="Zou Z."/>
            <person name="Marshall J."/>
            <person name="Elpidina E."/>
            <person name="Vinokurov K."/>
            <person name="Oppert C."/>
            <person name="Zou Z."/>
            <person name="Evans J."/>
            <person name="Lu Z."/>
            <person name="Zhao P."/>
            <person name="Sumathipala N."/>
            <person name="Altincicek B."/>
            <person name="Vilcinskas A."/>
            <person name="Williams M."/>
            <person name="Hultmark D."/>
            <person name="Hetru C."/>
            <person name="Jiang H."/>
            <person name="Grimmelikhuijzen C.J."/>
            <person name="Hauser F."/>
            <person name="Cazzamali G."/>
            <person name="Williamson M."/>
            <person name="Park Y."/>
            <person name="Li B."/>
            <person name="Tanaka Y."/>
            <person name="Predel R."/>
            <person name="Neupert S."/>
            <person name="Schachtner J."/>
            <person name="Verleyen P."/>
            <person name="Raible F."/>
            <person name="Bork P."/>
            <person name="Friedrich M."/>
            <person name="Walden K.K."/>
            <person name="Robertson H.M."/>
            <person name="Angeli S."/>
            <person name="Foret S."/>
            <person name="Bucher G."/>
            <person name="Schuetz S."/>
            <person name="Maleszka R."/>
            <person name="Wimmer E.A."/>
            <person name="Beeman R.W."/>
            <person name="Lorenzen M."/>
            <person name="Tomoyasu Y."/>
            <person name="Miller S.C."/>
            <person name="Grossmann D."/>
            <person name="Bucher G."/>
        </authorList>
    </citation>
    <scope>NUCLEOTIDE SEQUENCE [LARGE SCALE GENOMIC DNA]</scope>
    <source>
        <strain evidence="3 4">Georgia GA2</strain>
    </source>
</reference>
<gene>
    <name evidence="3" type="primary">AUGUSTUS-3.0.2_12811</name>
    <name evidence="3" type="ORF">TcasGA2_TC012811</name>
</gene>
<evidence type="ECO:0000256" key="2">
    <source>
        <dbReference type="SAM" id="SignalP"/>
    </source>
</evidence>
<dbReference type="HOGENOM" id="CLU_1196246_0_0_1"/>
<evidence type="ECO:0000313" key="3">
    <source>
        <dbReference type="EMBL" id="EFA10555.1"/>
    </source>
</evidence>
<dbReference type="InterPro" id="IPR012464">
    <property type="entry name" value="DUF1676"/>
</dbReference>
<name>D6X0U5_TRICA</name>
<dbReference type="PANTHER" id="PTHR21879">
    <property type="entry name" value="FI03362P-RELATED-RELATED"/>
    <property type="match status" value="1"/>
</dbReference>
<feature type="region of interest" description="Disordered" evidence="1">
    <location>
        <begin position="193"/>
        <end position="216"/>
    </location>
</feature>
<proteinExistence type="predicted"/>
<reference evidence="3 4" key="2">
    <citation type="journal article" date="2010" name="Nucleic Acids Res.">
        <title>BeetleBase in 2010: revisions to provide comprehensive genomic information for Tribolium castaneum.</title>
        <authorList>
            <person name="Kim H.S."/>
            <person name="Murphy T."/>
            <person name="Xia J."/>
            <person name="Caragea D."/>
            <person name="Park Y."/>
            <person name="Beeman R.W."/>
            <person name="Lorenzen M.D."/>
            <person name="Butcher S."/>
            <person name="Manak J.R."/>
            <person name="Brown S.J."/>
        </authorList>
    </citation>
    <scope>GENOME REANNOTATION</scope>
    <source>
        <strain evidence="3 4">Georgia GA2</strain>
    </source>
</reference>
<sequence>MQLTLVSVLCVIKVTAGGWLRDLISPKGWDIGDGVVVHLVDSKLPNTTFLQRHSMVMDYGGLALSVSQALDKEALRVGLHPSGRGYKDYTESAAVSMIIGYKLATMATLAFSAVGALVLKALSVAKIAAVLSMILLVSKLFHHNQHQQQQHQLPAYIEIEPEFAEISPEEYFPSASSDYYSYASFPPGIDYVPETSGGNSTPPGDQQVSRRRDVSKRRRVPLLTIHQYSIKS</sequence>
<dbReference type="EMBL" id="KQ971372">
    <property type="protein sequence ID" value="EFA10555.1"/>
    <property type="molecule type" value="Genomic_DNA"/>
</dbReference>
<dbReference type="GO" id="GO:0016020">
    <property type="term" value="C:membrane"/>
    <property type="evidence" value="ECO:0000318"/>
    <property type="project" value="GO_Central"/>
</dbReference>
<dbReference type="AlphaFoldDB" id="D6X0U5"/>
<keyword evidence="2" id="KW-0732">Signal</keyword>
<evidence type="ECO:0000313" key="4">
    <source>
        <dbReference type="Proteomes" id="UP000007266"/>
    </source>
</evidence>
<keyword evidence="4" id="KW-1185">Reference proteome</keyword>
<accession>D6X0U5</accession>
<feature type="signal peptide" evidence="2">
    <location>
        <begin position="1"/>
        <end position="17"/>
    </location>
</feature>
<dbReference type="PANTHER" id="PTHR21879:SF12">
    <property type="entry name" value="OSIRIS 12"/>
    <property type="match status" value="1"/>
</dbReference>